<protein>
    <submittedName>
        <fullName evidence="5">Type II/IV secretion system protein</fullName>
    </submittedName>
</protein>
<dbReference type="InterPro" id="IPR037257">
    <property type="entry name" value="T2SS_E_N_sf"/>
</dbReference>
<comment type="similarity">
    <text evidence="1">Belongs to the GSP E family.</text>
</comment>
<dbReference type="CDD" id="cd01129">
    <property type="entry name" value="PulE-GspE-like"/>
    <property type="match status" value="1"/>
</dbReference>
<dbReference type="SUPFAM" id="SSF52540">
    <property type="entry name" value="P-loop containing nucleoside triphosphate hydrolases"/>
    <property type="match status" value="1"/>
</dbReference>
<dbReference type="SMART" id="SM00382">
    <property type="entry name" value="AAA"/>
    <property type="match status" value="1"/>
</dbReference>
<dbReference type="FunFam" id="3.40.50.300:FF:000398">
    <property type="entry name" value="Type IV pilus assembly ATPase PilB"/>
    <property type="match status" value="1"/>
</dbReference>
<dbReference type="InterPro" id="IPR007831">
    <property type="entry name" value="T2SS_GspE_N"/>
</dbReference>
<reference evidence="6" key="1">
    <citation type="submission" date="2018-06" db="EMBL/GenBank/DDBJ databases">
        <title>Aestuariibacter litoralis strain KCTC 52945T.</title>
        <authorList>
            <person name="Li X."/>
            <person name="Salam N."/>
            <person name="Li J.-L."/>
            <person name="Chen Y.-M."/>
            <person name="Yang Z.-W."/>
            <person name="Zhang L.-Y."/>
            <person name="Han M.-X."/>
            <person name="Xiao M."/>
            <person name="Li W.-J."/>
        </authorList>
    </citation>
    <scope>NUCLEOTIDE SEQUENCE [LARGE SCALE GENOMIC DNA]</scope>
    <source>
        <strain evidence="6">KCTC 52945</strain>
    </source>
</reference>
<keyword evidence="2" id="KW-0547">Nucleotide-binding</keyword>
<proteinExistence type="inferred from homology"/>
<dbReference type="InterPro" id="IPR003593">
    <property type="entry name" value="AAA+_ATPase"/>
</dbReference>
<dbReference type="Gene3D" id="3.40.50.300">
    <property type="entry name" value="P-loop containing nucleotide triphosphate hydrolases"/>
    <property type="match status" value="1"/>
</dbReference>
<comment type="caution">
    <text evidence="5">The sequence shown here is derived from an EMBL/GenBank/DDBJ whole genome shotgun (WGS) entry which is preliminary data.</text>
</comment>
<evidence type="ECO:0000256" key="1">
    <source>
        <dbReference type="ARBA" id="ARBA00006611"/>
    </source>
</evidence>
<dbReference type="SUPFAM" id="SSF160246">
    <property type="entry name" value="EspE N-terminal domain-like"/>
    <property type="match status" value="1"/>
</dbReference>
<dbReference type="Pfam" id="PF00437">
    <property type="entry name" value="T2SSE"/>
    <property type="match status" value="1"/>
</dbReference>
<dbReference type="Gene3D" id="3.30.300.160">
    <property type="entry name" value="Type II secretion system, protein E, N-terminal domain"/>
    <property type="match status" value="1"/>
</dbReference>
<organism evidence="5 6">
    <name type="scientific">Aestuariivirga litoralis</name>
    <dbReference type="NCBI Taxonomy" id="2650924"/>
    <lineage>
        <taxon>Bacteria</taxon>
        <taxon>Pseudomonadati</taxon>
        <taxon>Pseudomonadota</taxon>
        <taxon>Alphaproteobacteria</taxon>
        <taxon>Hyphomicrobiales</taxon>
        <taxon>Aestuariivirgaceae</taxon>
        <taxon>Aestuariivirga</taxon>
    </lineage>
</organism>
<dbReference type="GO" id="GO:0005524">
    <property type="term" value="F:ATP binding"/>
    <property type="evidence" value="ECO:0007669"/>
    <property type="project" value="UniProtKB-KW"/>
</dbReference>
<sequence>MGSVKHLLSDLSRRALISDEQAALILGQAADGRDTAVRLLLRQGLVDQQVLATELGRVCGLPVTSDWPTARVLPESISLRFMRERHVLPKAVDGGKLSVIVSDPSDEATLNALRLASGMDLTLSLATDNQILSAIERLDDDRGAAGQAGADSGGEDDDTLKDLALDAPVIDLVNRLFREASAARATDLHIEPARGYVIVRHRVDGLLEERERLGNELGRAAVSRLKILTNLNIAEKRLPQDGRARLRIAEREHDIRVATMPTIHGESIAIRFLSSNTQAPDINRLGLSQPDLAKLRQQIQHAHGMIVVTGPTGSGKTTTLAAVLGVLNDPRRKIVTIEDPVEYQVEGVNQIQIHSEIGLTFARTLRSLLRFDPDIIMVGEMRDAETASIGVNAALTGHLVLTTLHTNSAAGAVVRLLDLGVQAYLIASTLRCVVAQRLVRKLCIHCREPYEATPDLLAQLPDSAGAAGYGNVTLYKACGCTYCGNTGFAGRAAIFEVMVIDDHIRRLIKPGVSADVIAHAARKSGTASMMSDGFAKCREGLTTIEELGRVTSED</sequence>
<dbReference type="Proteomes" id="UP000248795">
    <property type="component" value="Unassembled WGS sequence"/>
</dbReference>
<keyword evidence="6" id="KW-1185">Reference proteome</keyword>
<evidence type="ECO:0000256" key="3">
    <source>
        <dbReference type="ARBA" id="ARBA00022840"/>
    </source>
</evidence>
<dbReference type="Gene3D" id="3.30.450.90">
    <property type="match status" value="1"/>
</dbReference>
<feature type="domain" description="Bacterial type II secretion system protein E" evidence="4">
    <location>
        <begin position="369"/>
        <end position="383"/>
    </location>
</feature>
<keyword evidence="3" id="KW-0067">ATP-binding</keyword>
<evidence type="ECO:0000256" key="2">
    <source>
        <dbReference type="ARBA" id="ARBA00022741"/>
    </source>
</evidence>
<gene>
    <name evidence="5" type="ORF">DK847_17750</name>
</gene>
<evidence type="ECO:0000313" key="6">
    <source>
        <dbReference type="Proteomes" id="UP000248795"/>
    </source>
</evidence>
<dbReference type="GO" id="GO:0016887">
    <property type="term" value="F:ATP hydrolysis activity"/>
    <property type="evidence" value="ECO:0007669"/>
    <property type="project" value="TreeGrafter"/>
</dbReference>
<accession>A0A2W2AQ08</accession>
<dbReference type="Pfam" id="PF05157">
    <property type="entry name" value="MshEN"/>
    <property type="match status" value="1"/>
</dbReference>
<dbReference type="PROSITE" id="PS00662">
    <property type="entry name" value="T2SP_E"/>
    <property type="match status" value="1"/>
</dbReference>
<dbReference type="AlphaFoldDB" id="A0A2W2AQ08"/>
<name>A0A2W2AQ08_9HYPH</name>
<dbReference type="GO" id="GO:0005886">
    <property type="term" value="C:plasma membrane"/>
    <property type="evidence" value="ECO:0007669"/>
    <property type="project" value="TreeGrafter"/>
</dbReference>
<evidence type="ECO:0000313" key="5">
    <source>
        <dbReference type="EMBL" id="PZF75682.1"/>
    </source>
</evidence>
<dbReference type="InterPro" id="IPR027417">
    <property type="entry name" value="P-loop_NTPase"/>
</dbReference>
<dbReference type="PANTHER" id="PTHR30258:SF2">
    <property type="entry name" value="COMG OPERON PROTEIN 1"/>
    <property type="match status" value="1"/>
</dbReference>
<dbReference type="PANTHER" id="PTHR30258">
    <property type="entry name" value="TYPE II SECRETION SYSTEM PROTEIN GSPE-RELATED"/>
    <property type="match status" value="1"/>
</dbReference>
<dbReference type="InterPro" id="IPR001482">
    <property type="entry name" value="T2SS/T4SS_dom"/>
</dbReference>
<evidence type="ECO:0000259" key="4">
    <source>
        <dbReference type="PROSITE" id="PS00662"/>
    </source>
</evidence>
<dbReference type="EMBL" id="QKVK01000009">
    <property type="protein sequence ID" value="PZF75682.1"/>
    <property type="molecule type" value="Genomic_DNA"/>
</dbReference>